<evidence type="ECO:0000259" key="8">
    <source>
        <dbReference type="PROSITE" id="PS50109"/>
    </source>
</evidence>
<dbReference type="GO" id="GO:0000155">
    <property type="term" value="F:phosphorelay sensor kinase activity"/>
    <property type="evidence" value="ECO:0007669"/>
    <property type="project" value="InterPro"/>
</dbReference>
<evidence type="ECO:0000256" key="2">
    <source>
        <dbReference type="ARBA" id="ARBA00012438"/>
    </source>
</evidence>
<evidence type="ECO:0000256" key="5">
    <source>
        <dbReference type="ARBA" id="ARBA00022777"/>
    </source>
</evidence>
<dbReference type="CDD" id="cd00082">
    <property type="entry name" value="HisKA"/>
    <property type="match status" value="1"/>
</dbReference>
<dbReference type="InterPro" id="IPR036890">
    <property type="entry name" value="HATPase_C_sf"/>
</dbReference>
<dbReference type="PANTHER" id="PTHR43304">
    <property type="entry name" value="PHYTOCHROME-LIKE PROTEIN CPH1"/>
    <property type="match status" value="1"/>
</dbReference>
<comment type="catalytic activity">
    <reaction evidence="1">
        <text>ATP + protein L-histidine = ADP + protein N-phospho-L-histidine.</text>
        <dbReference type="EC" id="2.7.13.3"/>
    </reaction>
</comment>
<keyword evidence="10" id="KW-1185">Reference proteome</keyword>
<dbReference type="PRINTS" id="PR00344">
    <property type="entry name" value="BCTRLSENSOR"/>
</dbReference>
<keyword evidence="5 9" id="KW-0418">Kinase</keyword>
<dbReference type="SUPFAM" id="SSF47384">
    <property type="entry name" value="Homodimeric domain of signal transducing histidine kinase"/>
    <property type="match status" value="1"/>
</dbReference>
<evidence type="ECO:0000256" key="3">
    <source>
        <dbReference type="ARBA" id="ARBA00022553"/>
    </source>
</evidence>
<dbReference type="InterPro" id="IPR005467">
    <property type="entry name" value="His_kinase_dom"/>
</dbReference>
<dbReference type="PATRIC" id="fig|1114856.3.peg.4390"/>
<dbReference type="CDD" id="cd14686">
    <property type="entry name" value="bZIP"/>
    <property type="match status" value="1"/>
</dbReference>
<dbReference type="Pfam" id="PF00512">
    <property type="entry name" value="HisKA"/>
    <property type="match status" value="1"/>
</dbReference>
<evidence type="ECO:0000256" key="1">
    <source>
        <dbReference type="ARBA" id="ARBA00000085"/>
    </source>
</evidence>
<dbReference type="STRING" id="1114856.GCA_000383975_01744"/>
<keyword evidence="3" id="KW-0597">Phosphoprotein</keyword>
<feature type="transmembrane region" description="Helical" evidence="7">
    <location>
        <begin position="40"/>
        <end position="58"/>
    </location>
</feature>
<dbReference type="eggNOG" id="arCOG02358">
    <property type="taxonomic scope" value="Archaea"/>
</dbReference>
<dbReference type="SMART" id="SM00387">
    <property type="entry name" value="HATPase_c"/>
    <property type="match status" value="1"/>
</dbReference>
<dbReference type="SMART" id="SM00388">
    <property type="entry name" value="HisKA"/>
    <property type="match status" value="1"/>
</dbReference>
<evidence type="ECO:0000313" key="9">
    <source>
        <dbReference type="EMBL" id="ELY36464.1"/>
    </source>
</evidence>
<feature type="domain" description="Histidine kinase" evidence="8">
    <location>
        <begin position="179"/>
        <end position="390"/>
    </location>
</feature>
<protein>
    <recommendedName>
        <fullName evidence="2">histidine kinase</fullName>
        <ecNumber evidence="2">2.7.13.3</ecNumber>
    </recommendedName>
</protein>
<evidence type="ECO:0000256" key="7">
    <source>
        <dbReference type="SAM" id="Phobius"/>
    </source>
</evidence>
<dbReference type="SUPFAM" id="SSF55874">
    <property type="entry name" value="ATPase domain of HSP90 chaperone/DNA topoisomerase II/histidine kinase"/>
    <property type="match status" value="1"/>
</dbReference>
<keyword evidence="7" id="KW-0472">Membrane</keyword>
<dbReference type="AlphaFoldDB" id="L9VHB4"/>
<name>L9VHB4_9EURY</name>
<dbReference type="Proteomes" id="UP000011599">
    <property type="component" value="Unassembled WGS sequence"/>
</dbReference>
<evidence type="ECO:0000256" key="4">
    <source>
        <dbReference type="ARBA" id="ARBA00022679"/>
    </source>
</evidence>
<dbReference type="EC" id="2.7.13.3" evidence="2"/>
<dbReference type="OrthoDB" id="106630at2157"/>
<keyword evidence="6" id="KW-0175">Coiled coil</keyword>
<sequence>MLSRSHSISVLGVLFIMIAVGQSAFEIAQGNPLSETGIDFVLISLPGMLLLYVGRWLSTIDVDRALYLRIAGWCLGGIGVMLVFLFLRAIHPGVATSFTFGERAIAVALGSVAGLAIGIHDARAIIREHEAKRRNDQLERARAELDRRNDELRAVRDELEETVDEVKRSNERLDHFASIASHDLREPLRMISSYLDLIEDRHADDLDSDGKEFLEYAIDGAERMTEMIDGLLAYSRIETQGDPFEPVDLDAVLAAVRDDLQFRIDEYDAEITTESLPHVRGDATQLRQLFQNLLSNAIEYSDDPPRVDVTAAERDSEWAILVRDEGVGIDPDDQERVFELFQRLHTVDESPGSGIGLAFCRRIVDRHGGTIRVDSEPGEGSTFSVTFPKA</sequence>
<dbReference type="FunFam" id="3.30.565.10:FF:000006">
    <property type="entry name" value="Sensor histidine kinase WalK"/>
    <property type="match status" value="1"/>
</dbReference>
<dbReference type="PANTHER" id="PTHR43304:SF1">
    <property type="entry name" value="PAC DOMAIN-CONTAINING PROTEIN"/>
    <property type="match status" value="1"/>
</dbReference>
<accession>L9VHB4</accession>
<evidence type="ECO:0000313" key="10">
    <source>
        <dbReference type="Proteomes" id="UP000011599"/>
    </source>
</evidence>
<evidence type="ECO:0000256" key="6">
    <source>
        <dbReference type="SAM" id="Coils"/>
    </source>
</evidence>
<comment type="caution">
    <text evidence="9">The sequence shown here is derived from an EMBL/GenBank/DDBJ whole genome shotgun (WGS) entry which is preliminary data.</text>
</comment>
<dbReference type="InterPro" id="IPR004358">
    <property type="entry name" value="Sig_transdc_His_kin-like_C"/>
</dbReference>
<reference evidence="9 10" key="1">
    <citation type="journal article" date="2014" name="PLoS Genet.">
        <title>Phylogenetically driven sequencing of extremely halophilic archaea reveals strategies for static and dynamic osmo-response.</title>
        <authorList>
            <person name="Becker E.A."/>
            <person name="Seitzer P.M."/>
            <person name="Tritt A."/>
            <person name="Larsen D."/>
            <person name="Krusor M."/>
            <person name="Yao A.I."/>
            <person name="Wu D."/>
            <person name="Madern D."/>
            <person name="Eisen J.A."/>
            <person name="Darling A.E."/>
            <person name="Facciotti M.T."/>
        </authorList>
    </citation>
    <scope>NUCLEOTIDE SEQUENCE [LARGE SCALE GENOMIC DNA]</scope>
    <source>
        <strain evidence="9 10">GA33</strain>
    </source>
</reference>
<feature type="coiled-coil region" evidence="6">
    <location>
        <begin position="126"/>
        <end position="172"/>
    </location>
</feature>
<dbReference type="InterPro" id="IPR003661">
    <property type="entry name" value="HisK_dim/P_dom"/>
</dbReference>
<dbReference type="PROSITE" id="PS50109">
    <property type="entry name" value="HIS_KIN"/>
    <property type="match status" value="1"/>
</dbReference>
<feature type="transmembrane region" description="Helical" evidence="7">
    <location>
        <begin position="70"/>
        <end position="91"/>
    </location>
</feature>
<dbReference type="InterPro" id="IPR036097">
    <property type="entry name" value="HisK_dim/P_sf"/>
</dbReference>
<dbReference type="Gene3D" id="3.30.565.10">
    <property type="entry name" value="Histidine kinase-like ATPase, C-terminal domain"/>
    <property type="match status" value="1"/>
</dbReference>
<gene>
    <name evidence="9" type="ORF">C496_21282</name>
</gene>
<dbReference type="InterPro" id="IPR052162">
    <property type="entry name" value="Sensor_kinase/Photoreceptor"/>
</dbReference>
<dbReference type="EMBL" id="AOHW01000051">
    <property type="protein sequence ID" value="ELY36464.1"/>
    <property type="molecule type" value="Genomic_DNA"/>
</dbReference>
<organism evidence="9 10">
    <name type="scientific">Natronorubrum tibetense GA33</name>
    <dbReference type="NCBI Taxonomy" id="1114856"/>
    <lineage>
        <taxon>Archaea</taxon>
        <taxon>Methanobacteriati</taxon>
        <taxon>Methanobacteriota</taxon>
        <taxon>Stenosarchaea group</taxon>
        <taxon>Halobacteria</taxon>
        <taxon>Halobacteriales</taxon>
        <taxon>Natrialbaceae</taxon>
        <taxon>Natronorubrum</taxon>
    </lineage>
</organism>
<proteinExistence type="predicted"/>
<dbReference type="Pfam" id="PF02518">
    <property type="entry name" value="HATPase_c"/>
    <property type="match status" value="1"/>
</dbReference>
<keyword evidence="7" id="KW-0812">Transmembrane</keyword>
<dbReference type="RefSeq" id="WP_006092529.1">
    <property type="nucleotide sequence ID" value="NZ_AOHW01000051.1"/>
</dbReference>
<keyword evidence="7" id="KW-1133">Transmembrane helix</keyword>
<dbReference type="Gene3D" id="1.10.287.130">
    <property type="match status" value="1"/>
</dbReference>
<dbReference type="InterPro" id="IPR003594">
    <property type="entry name" value="HATPase_dom"/>
</dbReference>
<keyword evidence="4" id="KW-0808">Transferase</keyword>